<keyword evidence="4" id="KW-1134">Transmembrane beta strand</keyword>
<comment type="similarity">
    <text evidence="2">Belongs to the BexD/CtrA/VexA family.</text>
</comment>
<evidence type="ECO:0000256" key="11">
    <source>
        <dbReference type="ARBA" id="ARBA00023136"/>
    </source>
</evidence>
<protein>
    <submittedName>
        <fullName evidence="17">Polysaccharide export protein</fullName>
    </submittedName>
</protein>
<evidence type="ECO:0000256" key="4">
    <source>
        <dbReference type="ARBA" id="ARBA00022452"/>
    </source>
</evidence>
<evidence type="ECO:0000313" key="18">
    <source>
        <dbReference type="Proteomes" id="UP000546031"/>
    </source>
</evidence>
<evidence type="ECO:0000313" key="17">
    <source>
        <dbReference type="EMBL" id="NVE94954.1"/>
    </source>
</evidence>
<dbReference type="GO" id="GO:0046930">
    <property type="term" value="C:pore complex"/>
    <property type="evidence" value="ECO:0007669"/>
    <property type="project" value="UniProtKB-KW"/>
</dbReference>
<comment type="caution">
    <text evidence="17">The sequence shown here is derived from an EMBL/GenBank/DDBJ whole genome shotgun (WGS) entry which is preliminary data.</text>
</comment>
<dbReference type="GO" id="GO:0015288">
    <property type="term" value="F:porin activity"/>
    <property type="evidence" value="ECO:0007669"/>
    <property type="project" value="UniProtKB-KW"/>
</dbReference>
<keyword evidence="5" id="KW-0762">Sugar transport</keyword>
<keyword evidence="13" id="KW-0998">Cell outer membrane</keyword>
<proteinExistence type="inferred from homology"/>
<keyword evidence="18" id="KW-1185">Reference proteome</keyword>
<keyword evidence="9" id="KW-0406">Ion transport</keyword>
<dbReference type="Gene3D" id="3.10.560.10">
    <property type="entry name" value="Outer membrane lipoprotein wza domain like"/>
    <property type="match status" value="2"/>
</dbReference>
<comment type="subcellular location">
    <subcellularLocation>
        <location evidence="1">Cell outer membrane</location>
        <topology evidence="1">Multi-pass membrane protein</topology>
    </subcellularLocation>
</comment>
<evidence type="ECO:0000259" key="16">
    <source>
        <dbReference type="Pfam" id="PF22461"/>
    </source>
</evidence>
<evidence type="ECO:0000259" key="15">
    <source>
        <dbReference type="Pfam" id="PF02563"/>
    </source>
</evidence>
<accession>A0A850H6S3</accession>
<evidence type="ECO:0000256" key="2">
    <source>
        <dbReference type="ARBA" id="ARBA00009450"/>
    </source>
</evidence>
<keyword evidence="8" id="KW-0625">Polysaccharide transport</keyword>
<dbReference type="Pfam" id="PF02563">
    <property type="entry name" value="Poly_export"/>
    <property type="match status" value="1"/>
</dbReference>
<keyword evidence="7" id="KW-0732">Signal</keyword>
<evidence type="ECO:0000256" key="13">
    <source>
        <dbReference type="ARBA" id="ARBA00023237"/>
    </source>
</evidence>
<dbReference type="Proteomes" id="UP000546031">
    <property type="component" value="Unassembled WGS sequence"/>
</dbReference>
<feature type="domain" description="SLBB" evidence="16">
    <location>
        <begin position="164"/>
        <end position="239"/>
    </location>
</feature>
<evidence type="ECO:0000256" key="3">
    <source>
        <dbReference type="ARBA" id="ARBA00022448"/>
    </source>
</evidence>
<dbReference type="InterPro" id="IPR049712">
    <property type="entry name" value="Poly_export"/>
</dbReference>
<dbReference type="GO" id="GO:0015159">
    <property type="term" value="F:polysaccharide transmembrane transporter activity"/>
    <property type="evidence" value="ECO:0007669"/>
    <property type="project" value="InterPro"/>
</dbReference>
<feature type="domain" description="Polysaccharide export protein N-terminal" evidence="15">
    <location>
        <begin position="67"/>
        <end position="157"/>
    </location>
</feature>
<feature type="domain" description="SLBB" evidence="16">
    <location>
        <begin position="249"/>
        <end position="344"/>
    </location>
</feature>
<keyword evidence="6" id="KW-0812">Transmembrane</keyword>
<dbReference type="PANTHER" id="PTHR33619:SF3">
    <property type="entry name" value="POLYSACCHARIDE EXPORT PROTEIN GFCE-RELATED"/>
    <property type="match status" value="1"/>
</dbReference>
<reference evidence="17 18" key="1">
    <citation type="submission" date="2020-06" db="EMBL/GenBank/DDBJ databases">
        <title>Altererythrobacter lutimaris sp. nov., a marine bacterium isolated from a tidal flat.</title>
        <authorList>
            <person name="Kim D."/>
            <person name="Yoo Y."/>
            <person name="Kim J.-J."/>
        </authorList>
    </citation>
    <scope>NUCLEOTIDE SEQUENCE [LARGE SCALE GENOMIC DNA]</scope>
    <source>
        <strain evidence="17 18">JGD-16</strain>
    </source>
</reference>
<name>A0A850H6S3_9SPHN</name>
<evidence type="ECO:0000256" key="10">
    <source>
        <dbReference type="ARBA" id="ARBA00023114"/>
    </source>
</evidence>
<dbReference type="GO" id="GO:0006811">
    <property type="term" value="P:monoatomic ion transport"/>
    <property type="evidence" value="ECO:0007669"/>
    <property type="project" value="UniProtKB-KW"/>
</dbReference>
<keyword evidence="14" id="KW-0449">Lipoprotein</keyword>
<keyword evidence="10" id="KW-0626">Porin</keyword>
<keyword evidence="12" id="KW-0564">Palmitate</keyword>
<dbReference type="PANTHER" id="PTHR33619">
    <property type="entry name" value="POLYSACCHARIDE EXPORT PROTEIN GFCE-RELATED"/>
    <property type="match status" value="1"/>
</dbReference>
<evidence type="ECO:0000256" key="5">
    <source>
        <dbReference type="ARBA" id="ARBA00022597"/>
    </source>
</evidence>
<evidence type="ECO:0000256" key="1">
    <source>
        <dbReference type="ARBA" id="ARBA00004571"/>
    </source>
</evidence>
<dbReference type="InterPro" id="IPR003715">
    <property type="entry name" value="Poly_export_N"/>
</dbReference>
<evidence type="ECO:0000256" key="6">
    <source>
        <dbReference type="ARBA" id="ARBA00022692"/>
    </source>
</evidence>
<evidence type="ECO:0000256" key="12">
    <source>
        <dbReference type="ARBA" id="ARBA00023139"/>
    </source>
</evidence>
<evidence type="ECO:0000256" key="8">
    <source>
        <dbReference type="ARBA" id="ARBA00023047"/>
    </source>
</evidence>
<evidence type="ECO:0000256" key="7">
    <source>
        <dbReference type="ARBA" id="ARBA00022729"/>
    </source>
</evidence>
<keyword evidence="11" id="KW-0472">Membrane</keyword>
<keyword evidence="3" id="KW-0813">Transport</keyword>
<evidence type="ECO:0000256" key="14">
    <source>
        <dbReference type="ARBA" id="ARBA00023288"/>
    </source>
</evidence>
<organism evidence="17 18">
    <name type="scientific">Altererythrobacter lutimaris</name>
    <dbReference type="NCBI Taxonomy" id="2743979"/>
    <lineage>
        <taxon>Bacteria</taxon>
        <taxon>Pseudomonadati</taxon>
        <taxon>Pseudomonadota</taxon>
        <taxon>Alphaproteobacteria</taxon>
        <taxon>Sphingomonadales</taxon>
        <taxon>Erythrobacteraceae</taxon>
        <taxon>Altererythrobacter</taxon>
    </lineage>
</organism>
<gene>
    <name evidence="17" type="ORF">HUO12_08605</name>
</gene>
<dbReference type="AlphaFoldDB" id="A0A850H6S3"/>
<dbReference type="Pfam" id="PF22461">
    <property type="entry name" value="SLBB_2"/>
    <property type="match status" value="2"/>
</dbReference>
<dbReference type="InterPro" id="IPR054765">
    <property type="entry name" value="SLBB_dom"/>
</dbReference>
<dbReference type="GO" id="GO:0009279">
    <property type="term" value="C:cell outer membrane"/>
    <property type="evidence" value="ECO:0007669"/>
    <property type="project" value="UniProtKB-SubCell"/>
</dbReference>
<sequence length="376" mass="39344">MAVSACSTLGAGGPGSGTVRGADSETYAAADIAVVQLDGETNARIAATQEAQSFAQVFGEAEFVAPKLAKGDIVSVTLWEAPPAVLFGQQLMGASPIGSTTSQGGSVPEQPVDETGSITVPFVGKIVAAGRTTTQVQDAIMRELRGRANDPQVLVRLVSNQANTVTVMGRVAQTQRVPLSSRGERLLDVLAQAGGPVQEIEQTTVRIARGNEAASMPLDAVILDPAQNISLQAEDIVTVVNKPYSFIALGALKRNAEVPFEGSGISLAQALGRAGGLRDDRADIRGVFIFRFEDAEAIDPAILSGLQITQDGRVPVVYRLDLSQAAGLFVAQDFQIRDDDVLYVSSAPGADLQKFLQTLSNVALSTIAISNSLDNN</sequence>
<dbReference type="RefSeq" id="WP_176274369.1">
    <property type="nucleotide sequence ID" value="NZ_JABWTA010000001.1"/>
</dbReference>
<dbReference type="EMBL" id="JABWTA010000001">
    <property type="protein sequence ID" value="NVE94954.1"/>
    <property type="molecule type" value="Genomic_DNA"/>
</dbReference>
<evidence type="ECO:0000256" key="9">
    <source>
        <dbReference type="ARBA" id="ARBA00023065"/>
    </source>
</evidence>
<dbReference type="Gene3D" id="3.30.1950.10">
    <property type="entry name" value="wza like domain"/>
    <property type="match status" value="1"/>
</dbReference>